<keyword evidence="12" id="KW-0732">Signal</keyword>
<evidence type="ECO:0000256" key="16">
    <source>
        <dbReference type="ARBA" id="ARBA00022927"/>
    </source>
</evidence>
<organism evidence="42 43">
    <name type="scientific">Tupaia chinensis</name>
    <name type="common">Chinese tree shrew</name>
    <name type="synonym">Tupaia belangeri chinensis</name>
    <dbReference type="NCBI Taxonomy" id="246437"/>
    <lineage>
        <taxon>Eukaryota</taxon>
        <taxon>Metazoa</taxon>
        <taxon>Chordata</taxon>
        <taxon>Craniata</taxon>
        <taxon>Vertebrata</taxon>
        <taxon>Euteleostomi</taxon>
        <taxon>Mammalia</taxon>
        <taxon>Eutheria</taxon>
        <taxon>Euarchontoglires</taxon>
        <taxon>Scandentia</taxon>
        <taxon>Tupaiidae</taxon>
        <taxon>Tupaia</taxon>
    </lineage>
</organism>
<evidence type="ECO:0000256" key="7">
    <source>
        <dbReference type="ARBA" id="ARBA00005783"/>
    </source>
</evidence>
<keyword evidence="11" id="KW-0690">Ribosome biogenesis</keyword>
<dbReference type="GO" id="GO:0017040">
    <property type="term" value="F:N-acylsphingosine amidohydrolase activity"/>
    <property type="evidence" value="ECO:0007669"/>
    <property type="project" value="UniProtKB-EC"/>
</dbReference>
<keyword evidence="17" id="KW-0442">Lipid degradation</keyword>
<dbReference type="InterPro" id="IPR007949">
    <property type="entry name" value="SDA1_MD"/>
</dbReference>
<dbReference type="PANTHER" id="PTHR12730">
    <property type="entry name" value="HSDA/SDA1-RELATED"/>
    <property type="match status" value="1"/>
</dbReference>
<keyword evidence="20" id="KW-0865">Zymogen</keyword>
<evidence type="ECO:0000256" key="24">
    <source>
        <dbReference type="ARBA" id="ARBA00030442"/>
    </source>
</evidence>
<evidence type="ECO:0000256" key="28">
    <source>
        <dbReference type="ARBA" id="ARBA00042519"/>
    </source>
</evidence>
<evidence type="ECO:0000256" key="15">
    <source>
        <dbReference type="ARBA" id="ARBA00022832"/>
    </source>
</evidence>
<feature type="region of interest" description="Disordered" evidence="37">
    <location>
        <begin position="692"/>
        <end position="712"/>
    </location>
</feature>
<dbReference type="CDD" id="cd01903">
    <property type="entry name" value="Ntn_AC_NAAA"/>
    <property type="match status" value="1"/>
</dbReference>
<evidence type="ECO:0000256" key="19">
    <source>
        <dbReference type="ARBA" id="ARBA00023136"/>
    </source>
</evidence>
<comment type="pathway">
    <text evidence="5">Lipid metabolism; fatty acid metabolism.</text>
</comment>
<comment type="subunit">
    <text evidence="25">Heterodimer of an alpha and a beta subunit, produced by autocatalytic cleavage.</text>
</comment>
<evidence type="ECO:0000259" key="40">
    <source>
        <dbReference type="Pfam" id="PF08158"/>
    </source>
</evidence>
<reference evidence="43" key="1">
    <citation type="submission" date="2012-07" db="EMBL/GenBank/DDBJ databases">
        <title>Genome of the Chinese tree shrew, a rising model animal genetically related to primates.</title>
        <authorList>
            <person name="Zhang G."/>
            <person name="Fan Y."/>
            <person name="Yao Y."/>
            <person name="Huang Z."/>
        </authorList>
    </citation>
    <scope>NUCLEOTIDE SEQUENCE [LARGE SCALE GENOMIC DNA]</scope>
</reference>
<feature type="compositionally biased region" description="Basic and acidic residues" evidence="37">
    <location>
        <begin position="600"/>
        <end position="615"/>
    </location>
</feature>
<keyword evidence="13" id="KW-0378">Hydrolase</keyword>
<evidence type="ECO:0000256" key="29">
    <source>
        <dbReference type="ARBA" id="ARBA00047347"/>
    </source>
</evidence>
<dbReference type="Pfam" id="PF05285">
    <property type="entry name" value="SDA1_dom"/>
    <property type="match status" value="2"/>
</dbReference>
<evidence type="ECO:0000256" key="2">
    <source>
        <dbReference type="ARBA" id="ARBA00004123"/>
    </source>
</evidence>
<comment type="catalytic activity">
    <reaction evidence="29">
        <text>an N-(long-chain fatty acyl)ethanolamine + H2O = a long-chain fatty acid + ethanolamine</text>
        <dbReference type="Rhea" id="RHEA:17505"/>
        <dbReference type="ChEBI" id="CHEBI:15377"/>
        <dbReference type="ChEBI" id="CHEBI:15897"/>
        <dbReference type="ChEBI" id="CHEBI:57560"/>
        <dbReference type="ChEBI" id="CHEBI:57603"/>
        <dbReference type="EC" id="3.5.1.60"/>
    </reaction>
    <physiologicalReaction direction="left-to-right" evidence="29">
        <dbReference type="Rhea" id="RHEA:17506"/>
    </physiologicalReaction>
</comment>
<keyword evidence="10" id="KW-0813">Transport</keyword>
<keyword evidence="18" id="KW-0443">Lipid metabolism</keyword>
<dbReference type="GO" id="GO:0005730">
    <property type="term" value="C:nucleolus"/>
    <property type="evidence" value="ECO:0007669"/>
    <property type="project" value="TreeGrafter"/>
</dbReference>
<keyword evidence="14" id="KW-0068">Autocatalytic cleavage</keyword>
<dbReference type="GO" id="GO:0015031">
    <property type="term" value="P:protein transport"/>
    <property type="evidence" value="ECO:0007669"/>
    <property type="project" value="UniProtKB-KW"/>
</dbReference>
<evidence type="ECO:0000256" key="34">
    <source>
        <dbReference type="ARBA" id="ARBA00048323"/>
    </source>
</evidence>
<evidence type="ECO:0000256" key="23">
    <source>
        <dbReference type="ARBA" id="ARBA00023242"/>
    </source>
</evidence>
<feature type="domain" description="SDA1 N-terminal" evidence="40">
    <location>
        <begin position="366"/>
        <end position="399"/>
    </location>
</feature>
<keyword evidence="19" id="KW-0472">Membrane</keyword>
<feature type="domain" description="SDA1 middle" evidence="39">
    <location>
        <begin position="457"/>
        <end position="590"/>
    </location>
</feature>
<dbReference type="InterPro" id="IPR016024">
    <property type="entry name" value="ARM-type_fold"/>
</dbReference>
<keyword evidence="15" id="KW-0276">Fatty acid metabolism</keyword>
<evidence type="ECO:0000259" key="41">
    <source>
        <dbReference type="Pfam" id="PF21638"/>
    </source>
</evidence>
<dbReference type="Gene3D" id="3.60.60.10">
    <property type="entry name" value="Penicillin V Acylase, Chain A"/>
    <property type="match status" value="1"/>
</dbReference>
<dbReference type="FunFam" id="3.60.60.10:FF:000003">
    <property type="entry name" value="N-acylethanolamine-hydrolyzing acid amidase"/>
    <property type="match status" value="1"/>
</dbReference>
<evidence type="ECO:0000256" key="32">
    <source>
        <dbReference type="ARBA" id="ARBA00048166"/>
    </source>
</evidence>
<evidence type="ECO:0000259" key="39">
    <source>
        <dbReference type="Pfam" id="PF05285"/>
    </source>
</evidence>
<comment type="catalytic activity">
    <reaction evidence="30">
        <text>N-dodecanoylethanolamine + H2O = dodecanoate + ethanolamine</text>
        <dbReference type="Rhea" id="RHEA:45456"/>
        <dbReference type="ChEBI" id="CHEBI:15377"/>
        <dbReference type="ChEBI" id="CHEBI:18262"/>
        <dbReference type="ChEBI" id="CHEBI:57603"/>
        <dbReference type="ChEBI" id="CHEBI:85263"/>
    </reaction>
    <physiologicalReaction direction="left-to-right" evidence="30">
        <dbReference type="Rhea" id="RHEA:45457"/>
    </physiologicalReaction>
</comment>
<feature type="compositionally biased region" description="Acidic residues" evidence="37">
    <location>
        <begin position="462"/>
        <end position="481"/>
    </location>
</feature>
<keyword evidence="16" id="KW-0653">Protein transport</keyword>
<evidence type="ECO:0000256" key="33">
    <source>
        <dbReference type="ARBA" id="ARBA00048217"/>
    </source>
</evidence>
<keyword evidence="22" id="KW-0458">Lysosome</keyword>
<comment type="catalytic activity">
    <reaction evidence="35">
        <text>N-tetradecanoylethanolamine + H2O = tetradecanoate + ethanolamine</text>
        <dbReference type="Rhea" id="RHEA:45452"/>
        <dbReference type="ChEBI" id="CHEBI:15377"/>
        <dbReference type="ChEBI" id="CHEBI:30807"/>
        <dbReference type="ChEBI" id="CHEBI:57603"/>
        <dbReference type="ChEBI" id="CHEBI:85262"/>
    </reaction>
    <physiologicalReaction direction="left-to-right" evidence="35">
        <dbReference type="Rhea" id="RHEA:45453"/>
    </physiologicalReaction>
</comment>
<evidence type="ECO:0000256" key="37">
    <source>
        <dbReference type="SAM" id="MobiDB-lite"/>
    </source>
</evidence>
<comment type="function">
    <text evidence="1">Required for 60S pre-ribosomal subunits export to the cytoplasm.</text>
</comment>
<feature type="region of interest" description="Disordered" evidence="37">
    <location>
        <begin position="456"/>
        <end position="481"/>
    </location>
</feature>
<evidence type="ECO:0000256" key="35">
    <source>
        <dbReference type="ARBA" id="ARBA00048716"/>
    </source>
</evidence>
<evidence type="ECO:0000313" key="42">
    <source>
        <dbReference type="EMBL" id="ELW70487.1"/>
    </source>
</evidence>
<comment type="similarity">
    <text evidence="7">Belongs to the SDA1 family.</text>
</comment>
<dbReference type="InterPro" id="IPR012977">
    <property type="entry name" value="SDA1_N"/>
</dbReference>
<evidence type="ECO:0000256" key="5">
    <source>
        <dbReference type="ARBA" id="ARBA00004872"/>
    </source>
</evidence>
<evidence type="ECO:0000256" key="17">
    <source>
        <dbReference type="ARBA" id="ARBA00022963"/>
    </source>
</evidence>
<evidence type="ECO:0000256" key="8">
    <source>
        <dbReference type="ARBA" id="ARBA00011891"/>
    </source>
</evidence>
<dbReference type="PANTHER" id="PTHR12730:SF0">
    <property type="entry name" value="PROTEIN SDA1 HOMOLOG"/>
    <property type="match status" value="1"/>
</dbReference>
<evidence type="ECO:0000256" key="22">
    <source>
        <dbReference type="ARBA" id="ARBA00023228"/>
    </source>
</evidence>
<dbReference type="InterPro" id="IPR027312">
    <property type="entry name" value="Sda1"/>
</dbReference>
<dbReference type="GO" id="GO:0016042">
    <property type="term" value="P:lipid catabolic process"/>
    <property type="evidence" value="ECO:0007669"/>
    <property type="project" value="UniProtKB-KW"/>
</dbReference>
<keyword evidence="23" id="KW-0539">Nucleus</keyword>
<evidence type="ECO:0000256" key="27">
    <source>
        <dbReference type="ARBA" id="ARBA00040404"/>
    </source>
</evidence>
<dbReference type="GO" id="GO:0000055">
    <property type="term" value="P:ribosomal large subunit export from nucleus"/>
    <property type="evidence" value="ECO:0007669"/>
    <property type="project" value="InterPro"/>
</dbReference>
<protein>
    <recommendedName>
        <fullName evidence="27">N-acylethanolamine-hydrolyzing acid amidase</fullName>
        <ecNumber evidence="8">3.5.1.23</ecNumber>
        <ecNumber evidence="26">3.5.1.60</ecNumber>
    </recommendedName>
    <alternativeName>
        <fullName evidence="28">Acylsphingosine deacylase NAAA</fullName>
    </alternativeName>
    <alternativeName>
        <fullName evidence="9">Protein SDA1 homolog</fullName>
    </alternativeName>
    <alternativeName>
        <fullName evidence="24">SDA1 domain-containing protein 1</fullName>
    </alternativeName>
</protein>
<evidence type="ECO:0000256" key="13">
    <source>
        <dbReference type="ARBA" id="ARBA00022801"/>
    </source>
</evidence>
<dbReference type="Pfam" id="PF21638">
    <property type="entry name" value="SDA1_C"/>
    <property type="match status" value="1"/>
</dbReference>
<dbReference type="GO" id="GO:0042273">
    <property type="term" value="P:ribosomal large subunit biogenesis"/>
    <property type="evidence" value="ECO:0007669"/>
    <property type="project" value="InterPro"/>
</dbReference>
<keyword evidence="21" id="KW-0325">Glycoprotein</keyword>
<dbReference type="SUPFAM" id="SSF48371">
    <property type="entry name" value="ARM repeat"/>
    <property type="match status" value="1"/>
</dbReference>
<feature type="domain" description="SDA1 middle" evidence="39">
    <location>
        <begin position="597"/>
        <end position="707"/>
    </location>
</feature>
<evidence type="ECO:0000256" key="3">
    <source>
        <dbReference type="ARBA" id="ARBA00004170"/>
    </source>
</evidence>
<evidence type="ECO:0000256" key="12">
    <source>
        <dbReference type="ARBA" id="ARBA00022729"/>
    </source>
</evidence>
<dbReference type="EC" id="3.5.1.23" evidence="8"/>
<comment type="subcellular location">
    <subcellularLocation>
        <location evidence="4">Lysosome</location>
    </subcellularLocation>
    <subcellularLocation>
        <location evidence="3">Membrane</location>
        <topology evidence="3">Peripheral membrane protein</topology>
    </subcellularLocation>
    <subcellularLocation>
        <location evidence="2">Nucleus</location>
    </subcellularLocation>
</comment>
<comment type="catalytic activity">
    <reaction evidence="34">
        <text>an N-acylsphing-4-enine + H2O = sphing-4-enine + a fatty acid</text>
        <dbReference type="Rhea" id="RHEA:20856"/>
        <dbReference type="ChEBI" id="CHEBI:15377"/>
        <dbReference type="ChEBI" id="CHEBI:28868"/>
        <dbReference type="ChEBI" id="CHEBI:52639"/>
        <dbReference type="ChEBI" id="CHEBI:57756"/>
        <dbReference type="EC" id="3.5.1.23"/>
    </reaction>
    <physiologicalReaction direction="left-to-right" evidence="34">
        <dbReference type="Rhea" id="RHEA:20857"/>
    </physiologicalReaction>
</comment>
<keyword evidence="36" id="KW-0175">Coiled coil</keyword>
<feature type="domain" description="Choloylglycine hydrolase/NAAA C-terminal" evidence="38">
    <location>
        <begin position="776"/>
        <end position="900"/>
    </location>
</feature>
<dbReference type="InterPro" id="IPR029132">
    <property type="entry name" value="CBAH/NAAA_C"/>
</dbReference>
<dbReference type="FunCoup" id="L9L9W4">
    <property type="interactions" value="2012"/>
</dbReference>
<evidence type="ECO:0000256" key="11">
    <source>
        <dbReference type="ARBA" id="ARBA00022517"/>
    </source>
</evidence>
<proteinExistence type="inferred from homology"/>
<dbReference type="AlphaFoldDB" id="L9L9W4"/>
<evidence type="ECO:0000256" key="1">
    <source>
        <dbReference type="ARBA" id="ARBA00003823"/>
    </source>
</evidence>
<dbReference type="EMBL" id="KB320495">
    <property type="protein sequence ID" value="ELW70487.1"/>
    <property type="molecule type" value="Genomic_DNA"/>
</dbReference>
<evidence type="ECO:0000256" key="26">
    <source>
        <dbReference type="ARBA" id="ARBA00039046"/>
    </source>
</evidence>
<evidence type="ECO:0000256" key="21">
    <source>
        <dbReference type="ARBA" id="ARBA00023180"/>
    </source>
</evidence>
<evidence type="ECO:0000256" key="4">
    <source>
        <dbReference type="ARBA" id="ARBA00004371"/>
    </source>
</evidence>
<dbReference type="InParanoid" id="L9L9W4"/>
<sequence length="1027" mass="117294">MSSRNNNKLPSNLPQLQNLIKRDPPAYIEEFLQQYNHYKSNVEIFTIQPNKPSKELAELVMFMAQIAQCYPEHLSTFPQELKDLLSYNHTVLDPDLRMTFCKALILLRNKNLINPSSLLELFFELLRCHDKLLRKTLYTHIVTDIKNINAKHKNNKVNIVLQNFMYTMLRDSNATAAKISLDVMIELYRRNIWNDAKTVNVITTACFSKVTKILVAALTFFLGKDEDEKQDSDSESEDEGPTARDLLVQYATGKKSSKNKKKLEKAMKVLKKQKKKKKPEVFNFSAIHLIHDPQDFAEKLLKQLESSKERFEVKMMLMNLISRLVGIHEIIHSLLMTVANNFVTDKNSGEVMTVGINAIKEITARVTVGINAIKEITARCPLAMTEELLQDLAQYKTHKDKNVMMSARTLIHSLNPQMLQKKFRGKPTEASREARVQEYGELDAKDYIPGAEVLEVEKEENAENGEDGWESTSLSEEEDDDGEWVDVHHSSDEEQQEIAKKLSSMPMEERKAKAAAISTSRVLTQEDFQKIRLAQMRKELDAAPGKAQKRKYIEIDSDEEPRGELLSLRDIERLHKKPKSDKETRLATAMPNEDDDGEWVDVHHSSDEEQQEIAKKLSSMPMEERKAKAAAISTSRVLTQEDFQKIRLAQMRKELDAAPGKAQKRKYIEIDSDEEPRGELLSLRDIERLHKKPKSDKETRLATAMAGKTDRKEFVRKKTKMNPFSSSTNKEKKKQKNFMMMRYSQNVRSKNKRSFREKQLALRDALLKKRKRMKFCTSIVAQDSRGHIYHGRNLDYPFANILRKLTVDVQFLKNGQVAFTGTTFVGYVGLWTGQNPHKFTVSADERDKGWWWENVIAAVFQRYSLISWLIRTTLSEAENFEAAVSTLAKTPLIADIYYIVGGTSPREGVVITRNRGGPADIWPLDPLNGAWFRVETNYDHWKPAPRGDDRRTPAIKALNATGQANLSLETLFQAVPVCAFNRKVRAQSAPGCPLVLWCKITPACNGTSSAMSLRENTGTLMTKDGSS</sequence>
<comment type="catalytic activity">
    <reaction evidence="32">
        <text>N-hexadecanoylethanolamine + H2O = ethanolamine + hexadecanoate</text>
        <dbReference type="Rhea" id="RHEA:45064"/>
        <dbReference type="ChEBI" id="CHEBI:7896"/>
        <dbReference type="ChEBI" id="CHEBI:15377"/>
        <dbReference type="ChEBI" id="CHEBI:57603"/>
        <dbReference type="ChEBI" id="CHEBI:71464"/>
    </reaction>
    <physiologicalReaction direction="left-to-right" evidence="32">
        <dbReference type="Rhea" id="RHEA:45065"/>
    </physiologicalReaction>
</comment>
<dbReference type="STRING" id="246437.L9L9W4"/>
<evidence type="ECO:0000256" key="20">
    <source>
        <dbReference type="ARBA" id="ARBA00023145"/>
    </source>
</evidence>
<dbReference type="GO" id="GO:0006631">
    <property type="term" value="P:fatty acid metabolic process"/>
    <property type="evidence" value="ECO:0007669"/>
    <property type="project" value="UniProtKB-KW"/>
</dbReference>
<comment type="similarity">
    <text evidence="6">Belongs to the acid ceramidase family.</text>
</comment>
<evidence type="ECO:0000256" key="36">
    <source>
        <dbReference type="SAM" id="Coils"/>
    </source>
</evidence>
<evidence type="ECO:0000256" key="30">
    <source>
        <dbReference type="ARBA" id="ARBA00047719"/>
    </source>
</evidence>
<feature type="region of interest" description="Disordered" evidence="37">
    <location>
        <begin position="576"/>
        <end position="624"/>
    </location>
</feature>
<evidence type="ECO:0000256" key="14">
    <source>
        <dbReference type="ARBA" id="ARBA00022813"/>
    </source>
</evidence>
<dbReference type="GO" id="GO:0016020">
    <property type="term" value="C:membrane"/>
    <property type="evidence" value="ECO:0007669"/>
    <property type="project" value="UniProtKB-SubCell"/>
</dbReference>
<evidence type="ECO:0000256" key="10">
    <source>
        <dbReference type="ARBA" id="ARBA00022448"/>
    </source>
</evidence>
<gene>
    <name evidence="42" type="ORF">TREES_T100019215</name>
</gene>
<feature type="domain" description="SDA1 C-terminal" evidence="41">
    <location>
        <begin position="725"/>
        <end position="771"/>
    </location>
</feature>
<dbReference type="GO" id="GO:0047412">
    <property type="term" value="F:N-(long-chain-acyl)ethanolamine deacylase activity"/>
    <property type="evidence" value="ECO:0007669"/>
    <property type="project" value="UniProtKB-EC"/>
</dbReference>
<evidence type="ECO:0000256" key="9">
    <source>
        <dbReference type="ARBA" id="ARBA00013636"/>
    </source>
</evidence>
<dbReference type="EC" id="3.5.1.60" evidence="26"/>
<dbReference type="InterPro" id="IPR048292">
    <property type="entry name" value="SDA1_C"/>
</dbReference>
<evidence type="ECO:0000256" key="18">
    <source>
        <dbReference type="ARBA" id="ARBA00023098"/>
    </source>
</evidence>
<reference evidence="43" key="2">
    <citation type="journal article" date="2013" name="Nat. Commun.">
        <title>Genome of the Chinese tree shrew.</title>
        <authorList>
            <person name="Fan Y."/>
            <person name="Huang Z.Y."/>
            <person name="Cao C.C."/>
            <person name="Chen C.S."/>
            <person name="Chen Y.X."/>
            <person name="Fan D.D."/>
            <person name="He J."/>
            <person name="Hou H.L."/>
            <person name="Hu L."/>
            <person name="Hu X.T."/>
            <person name="Jiang X.T."/>
            <person name="Lai R."/>
            <person name="Lang Y.S."/>
            <person name="Liang B."/>
            <person name="Liao S.G."/>
            <person name="Mu D."/>
            <person name="Ma Y.Y."/>
            <person name="Niu Y.Y."/>
            <person name="Sun X.Q."/>
            <person name="Xia J.Q."/>
            <person name="Xiao J."/>
            <person name="Xiong Z.Q."/>
            <person name="Xu L."/>
            <person name="Yang L."/>
            <person name="Zhang Y."/>
            <person name="Zhao W."/>
            <person name="Zhao X.D."/>
            <person name="Zheng Y.T."/>
            <person name="Zhou J.M."/>
            <person name="Zhu Y.B."/>
            <person name="Zhang G.J."/>
            <person name="Wang J."/>
            <person name="Yao Y.G."/>
        </authorList>
    </citation>
    <scope>NUCLEOTIDE SEQUENCE [LARGE SCALE GENOMIC DNA]</scope>
</reference>
<feature type="coiled-coil region" evidence="36">
    <location>
        <begin position="253"/>
        <end position="314"/>
    </location>
</feature>
<evidence type="ECO:0000256" key="25">
    <source>
        <dbReference type="ARBA" id="ARBA00038527"/>
    </source>
</evidence>
<name>L9L9W4_TUPCH</name>
<keyword evidence="43" id="KW-1185">Reference proteome</keyword>
<dbReference type="Pfam" id="PF02275">
    <property type="entry name" value="CBAH"/>
    <property type="match status" value="1"/>
</dbReference>
<evidence type="ECO:0000259" key="38">
    <source>
        <dbReference type="Pfam" id="PF02275"/>
    </source>
</evidence>
<dbReference type="GO" id="GO:0005764">
    <property type="term" value="C:lysosome"/>
    <property type="evidence" value="ECO:0007669"/>
    <property type="project" value="UniProtKB-SubCell"/>
</dbReference>
<accession>L9L9W4</accession>
<evidence type="ECO:0000256" key="31">
    <source>
        <dbReference type="ARBA" id="ARBA00047993"/>
    </source>
</evidence>
<feature type="domain" description="SDA1 N-terminal" evidence="40">
    <location>
        <begin position="62"/>
        <end position="331"/>
    </location>
</feature>
<evidence type="ECO:0000313" key="43">
    <source>
        <dbReference type="Proteomes" id="UP000011518"/>
    </source>
</evidence>
<comment type="catalytic activity">
    <reaction evidence="31">
        <text>N-dodecanoylsphing-4-enine + H2O = dodecanoate + sphing-4-enine</text>
        <dbReference type="Rhea" id="RHEA:41291"/>
        <dbReference type="ChEBI" id="CHEBI:15377"/>
        <dbReference type="ChEBI" id="CHEBI:18262"/>
        <dbReference type="ChEBI" id="CHEBI:57756"/>
        <dbReference type="ChEBI" id="CHEBI:72956"/>
    </reaction>
    <physiologicalReaction direction="left-to-right" evidence="31">
        <dbReference type="Rhea" id="RHEA:41292"/>
    </physiologicalReaction>
</comment>
<dbReference type="Pfam" id="PF08158">
    <property type="entry name" value="SDA1_HEAT"/>
    <property type="match status" value="2"/>
</dbReference>
<comment type="catalytic activity">
    <reaction evidence="33">
        <text>N-hexadecanoylsphing-4-enine + H2O = sphing-4-enine + hexadecanoate</text>
        <dbReference type="Rhea" id="RHEA:38891"/>
        <dbReference type="ChEBI" id="CHEBI:7896"/>
        <dbReference type="ChEBI" id="CHEBI:15377"/>
        <dbReference type="ChEBI" id="CHEBI:57756"/>
        <dbReference type="ChEBI" id="CHEBI:72959"/>
    </reaction>
    <physiologicalReaction direction="left-to-right" evidence="33">
        <dbReference type="Rhea" id="RHEA:38892"/>
    </physiologicalReaction>
</comment>
<evidence type="ECO:0000256" key="6">
    <source>
        <dbReference type="ARBA" id="ARBA00005730"/>
    </source>
</evidence>
<dbReference type="Proteomes" id="UP000011518">
    <property type="component" value="Unassembled WGS sequence"/>
</dbReference>
<dbReference type="eggNOG" id="KOG2229">
    <property type="taxonomic scope" value="Eukaryota"/>
</dbReference>